<keyword evidence="1" id="KW-1133">Transmembrane helix</keyword>
<keyword evidence="1" id="KW-0812">Transmembrane</keyword>
<feature type="transmembrane region" description="Helical" evidence="1">
    <location>
        <begin position="520"/>
        <end position="547"/>
    </location>
</feature>
<dbReference type="Gene3D" id="1.50.10.10">
    <property type="match status" value="1"/>
</dbReference>
<sequence length="609" mass="66633">MPAMQPASPISSAFSILNSNTVTIDTPTCSEKYVTECPSLSNYIESTLSLISSRGYAGNGDSTRSSEELKSLLSSQTSTGVIPLLRYPEHSTDLSPYLNGSLYPSELGWTNDAFNRSDVDVYVPGSTYVNSDVDCPKNVSMVIGTPWHGVVALENFYFSSQTATDVSDLKTAFDKIYKFHSYIHTKRLPFELNILHPFESSIPLSNPMWEEALEEAIGVYEAEGWTPNPPIPDSVRKLPDFPPNEKVFIASLYLLECLSHYSYSIYEITTSCPFSMIDVGFGSALAASDIALKQISVILKDKNLGVGKDVEGILGGWGKESIRGLEELWEGEGFRNKVGYDANLTRVLEVNVLSDFYAGFGYYSDVRRASEVIEDKEMEGGEVDRLVFGLLDGSGEGSFRCGNWPIPMTGCGGIGRGRDGGIDPVGNWVVARGMEMQGAEGVGHWIRNSTINMVCGAAGGGQSWDDCSELFPRYFNYETGGPLEGVCGNASSVTAASFANLVFQDPVLSFSSAPPLNTTWVLVIIVSELVVAFLIGILCTVFSVTLFKKLRKDKVDVNDDNVFENIRNEQLEQLGLVGWEGNEGERLGEEVEQEGSSWNAIKSFVKVLW</sequence>
<dbReference type="GO" id="GO:0005975">
    <property type="term" value="P:carbohydrate metabolic process"/>
    <property type="evidence" value="ECO:0007669"/>
    <property type="project" value="InterPro"/>
</dbReference>
<evidence type="ECO:0000256" key="1">
    <source>
        <dbReference type="SAM" id="Phobius"/>
    </source>
</evidence>
<organism evidence="2 3">
    <name type="scientific">Triparma strigata</name>
    <dbReference type="NCBI Taxonomy" id="1606541"/>
    <lineage>
        <taxon>Eukaryota</taxon>
        <taxon>Sar</taxon>
        <taxon>Stramenopiles</taxon>
        <taxon>Ochrophyta</taxon>
        <taxon>Bolidophyceae</taxon>
        <taxon>Parmales</taxon>
        <taxon>Triparmaceae</taxon>
        <taxon>Triparma</taxon>
    </lineage>
</organism>
<proteinExistence type="predicted"/>
<dbReference type="InterPro" id="IPR012341">
    <property type="entry name" value="6hp_glycosidase-like_sf"/>
</dbReference>
<comment type="caution">
    <text evidence="2">The sequence shown here is derived from an EMBL/GenBank/DDBJ whole genome shotgun (WGS) entry which is preliminary data.</text>
</comment>
<dbReference type="OrthoDB" id="205673at2759"/>
<dbReference type="AlphaFoldDB" id="A0A9W7DS77"/>
<keyword evidence="1" id="KW-0472">Membrane</keyword>
<reference evidence="3" key="1">
    <citation type="journal article" date="2023" name="Commun. Biol.">
        <title>Genome analysis of Parmales, the sister group of diatoms, reveals the evolutionary specialization of diatoms from phago-mixotrophs to photoautotrophs.</title>
        <authorList>
            <person name="Ban H."/>
            <person name="Sato S."/>
            <person name="Yoshikawa S."/>
            <person name="Yamada K."/>
            <person name="Nakamura Y."/>
            <person name="Ichinomiya M."/>
            <person name="Sato N."/>
            <person name="Blanc-Mathieu R."/>
            <person name="Endo H."/>
            <person name="Kuwata A."/>
            <person name="Ogata H."/>
        </authorList>
    </citation>
    <scope>NUCLEOTIDE SEQUENCE [LARGE SCALE GENOMIC DNA]</scope>
    <source>
        <strain evidence="3">NIES 3701</strain>
    </source>
</reference>
<evidence type="ECO:0000313" key="3">
    <source>
        <dbReference type="Proteomes" id="UP001165085"/>
    </source>
</evidence>
<gene>
    <name evidence="2" type="ORF">TrST_g3848</name>
</gene>
<evidence type="ECO:0000313" key="2">
    <source>
        <dbReference type="EMBL" id="GMH52862.1"/>
    </source>
</evidence>
<accession>A0A9W7DS77</accession>
<name>A0A9W7DS77_9STRA</name>
<protein>
    <submittedName>
        <fullName evidence="2">Uncharacterized protein</fullName>
    </submittedName>
</protein>
<dbReference type="EMBL" id="BRXY01000015">
    <property type="protein sequence ID" value="GMH52862.1"/>
    <property type="molecule type" value="Genomic_DNA"/>
</dbReference>
<keyword evidence="3" id="KW-1185">Reference proteome</keyword>
<dbReference type="Proteomes" id="UP001165085">
    <property type="component" value="Unassembled WGS sequence"/>
</dbReference>